<protein>
    <submittedName>
        <fullName evidence="1">Uncharacterized protein</fullName>
    </submittedName>
</protein>
<gene>
    <name evidence="1" type="ORF">SAMN04488513_1187</name>
</gene>
<keyword evidence="2" id="KW-1185">Reference proteome</keyword>
<evidence type="ECO:0000313" key="2">
    <source>
        <dbReference type="Proteomes" id="UP000184543"/>
    </source>
</evidence>
<dbReference type="EMBL" id="FQYU01000018">
    <property type="protein sequence ID" value="SHK02781.1"/>
    <property type="molecule type" value="Genomic_DNA"/>
</dbReference>
<dbReference type="AlphaFoldDB" id="A0A1M6P4C3"/>
<dbReference type="OrthoDB" id="1373583at2"/>
<organism evidence="1 2">
    <name type="scientific">Pseudozobellia thermophila</name>
    <dbReference type="NCBI Taxonomy" id="192903"/>
    <lineage>
        <taxon>Bacteria</taxon>
        <taxon>Pseudomonadati</taxon>
        <taxon>Bacteroidota</taxon>
        <taxon>Flavobacteriia</taxon>
        <taxon>Flavobacteriales</taxon>
        <taxon>Flavobacteriaceae</taxon>
        <taxon>Pseudozobellia</taxon>
    </lineage>
</organism>
<dbReference type="Proteomes" id="UP000184543">
    <property type="component" value="Unassembled WGS sequence"/>
</dbReference>
<dbReference type="STRING" id="192903.SAMN04488513_1187"/>
<name>A0A1M6P4C3_9FLAO</name>
<proteinExistence type="predicted"/>
<evidence type="ECO:0000313" key="1">
    <source>
        <dbReference type="EMBL" id="SHK02781.1"/>
    </source>
</evidence>
<sequence>MMKKKINKKYIPFLIVVFFLIAAQAYVSYKRHTINKQFEIVVGKVSGVQNLIKSSPSLFYNYYVGGKLYSSSKKIEGSFSKYKNRFYPVKYSLENPSWSEILLDQPVTDTIEIKKAGFSLPKKKKNRFQEF</sequence>
<reference evidence="2" key="1">
    <citation type="submission" date="2016-11" db="EMBL/GenBank/DDBJ databases">
        <authorList>
            <person name="Varghese N."/>
            <person name="Submissions S."/>
        </authorList>
    </citation>
    <scope>NUCLEOTIDE SEQUENCE [LARGE SCALE GENOMIC DNA]</scope>
    <source>
        <strain evidence="2">DSM 19858</strain>
    </source>
</reference>
<accession>A0A1M6P4C3</accession>